<dbReference type="RefSeq" id="WP_344217916.1">
    <property type="nucleotide sequence ID" value="NZ_BAAAOS010000035.1"/>
</dbReference>
<comment type="caution">
    <text evidence="1">The sequence shown here is derived from an EMBL/GenBank/DDBJ whole genome shotgun (WGS) entry which is preliminary data.</text>
</comment>
<proteinExistence type="predicted"/>
<dbReference type="Proteomes" id="UP001500393">
    <property type="component" value="Unassembled WGS sequence"/>
</dbReference>
<evidence type="ECO:0000313" key="1">
    <source>
        <dbReference type="EMBL" id="GAA1590338.1"/>
    </source>
</evidence>
<name>A0ABP4PT47_9ACTN</name>
<protein>
    <submittedName>
        <fullName evidence="1">Uncharacterized protein</fullName>
    </submittedName>
</protein>
<gene>
    <name evidence="1" type="ORF">GCM10009789_49970</name>
</gene>
<reference evidence="2" key="1">
    <citation type="journal article" date="2019" name="Int. J. Syst. Evol. Microbiol.">
        <title>The Global Catalogue of Microorganisms (GCM) 10K type strain sequencing project: providing services to taxonomists for standard genome sequencing and annotation.</title>
        <authorList>
            <consortium name="The Broad Institute Genomics Platform"/>
            <consortium name="The Broad Institute Genome Sequencing Center for Infectious Disease"/>
            <person name="Wu L."/>
            <person name="Ma J."/>
        </authorList>
    </citation>
    <scope>NUCLEOTIDE SEQUENCE [LARGE SCALE GENOMIC DNA]</scope>
    <source>
        <strain evidence="2">JCM 14969</strain>
    </source>
</reference>
<dbReference type="EMBL" id="BAAAOS010000035">
    <property type="protein sequence ID" value="GAA1590338.1"/>
    <property type="molecule type" value="Genomic_DNA"/>
</dbReference>
<evidence type="ECO:0000313" key="2">
    <source>
        <dbReference type="Proteomes" id="UP001500393"/>
    </source>
</evidence>
<sequence length="65" mass="7523">MLDGRVIRRILLAYGAINPWESQHGFAALVDRYTEIGFDEIVVYAPKAHELPVFDQVMARLDDYR</sequence>
<organism evidence="1 2">
    <name type="scientific">Kribbella sancticallisti</name>
    <dbReference type="NCBI Taxonomy" id="460087"/>
    <lineage>
        <taxon>Bacteria</taxon>
        <taxon>Bacillati</taxon>
        <taxon>Actinomycetota</taxon>
        <taxon>Actinomycetes</taxon>
        <taxon>Propionibacteriales</taxon>
        <taxon>Kribbellaceae</taxon>
        <taxon>Kribbella</taxon>
    </lineage>
</organism>
<keyword evidence="2" id="KW-1185">Reference proteome</keyword>
<accession>A0ABP4PT47</accession>